<evidence type="ECO:0000256" key="8">
    <source>
        <dbReference type="ARBA" id="ARBA00022982"/>
    </source>
</evidence>
<keyword evidence="4" id="KW-0813">Transport</keyword>
<keyword evidence="7" id="KW-0999">Mitochondrion inner membrane</keyword>
<evidence type="ECO:0000256" key="12">
    <source>
        <dbReference type="ARBA" id="ARBA00030212"/>
    </source>
</evidence>
<keyword evidence="10" id="KW-0496">Mitochondrion</keyword>
<evidence type="ECO:0000256" key="2">
    <source>
        <dbReference type="ARBA" id="ARBA00007260"/>
    </source>
</evidence>
<protein>
    <recommendedName>
        <fullName evidence="3">NADH dehydrogenase [ubiquinone] 1 beta subcomplex subunit 4</fullName>
    </recommendedName>
    <alternativeName>
        <fullName evidence="12">Complex I-B15</fullName>
    </alternativeName>
    <alternativeName>
        <fullName evidence="13">NADH-ubiquinone oxidoreductase B15 subunit</fullName>
    </alternativeName>
</protein>
<dbReference type="OrthoDB" id="5818798at2759"/>
<keyword evidence="11 14" id="KW-0472">Membrane</keyword>
<dbReference type="PANTHER" id="PTHR15469">
    <property type="entry name" value="NADH-UBIQUINONE OXIDOREDUCTASE B15 SUBUNIT"/>
    <property type="match status" value="1"/>
</dbReference>
<gene>
    <name evidence="15" type="ORF">CINC_LOCUS3617</name>
</gene>
<organism evidence="15 16">
    <name type="scientific">Chrysodeixis includens</name>
    <name type="common">Soybean looper</name>
    <name type="synonym">Pseudoplusia includens</name>
    <dbReference type="NCBI Taxonomy" id="689277"/>
    <lineage>
        <taxon>Eukaryota</taxon>
        <taxon>Metazoa</taxon>
        <taxon>Ecdysozoa</taxon>
        <taxon>Arthropoda</taxon>
        <taxon>Hexapoda</taxon>
        <taxon>Insecta</taxon>
        <taxon>Pterygota</taxon>
        <taxon>Neoptera</taxon>
        <taxon>Endopterygota</taxon>
        <taxon>Lepidoptera</taxon>
        <taxon>Glossata</taxon>
        <taxon>Ditrysia</taxon>
        <taxon>Noctuoidea</taxon>
        <taxon>Noctuidae</taxon>
        <taxon>Plusiinae</taxon>
        <taxon>Chrysodeixis</taxon>
    </lineage>
</organism>
<keyword evidence="16" id="KW-1185">Reference proteome</keyword>
<keyword evidence="6 14" id="KW-0812">Transmembrane</keyword>
<comment type="similarity">
    <text evidence="2">Belongs to the complex I NDUFB4 subunit family.</text>
</comment>
<evidence type="ECO:0000256" key="7">
    <source>
        <dbReference type="ARBA" id="ARBA00022792"/>
    </source>
</evidence>
<comment type="subcellular location">
    <subcellularLocation>
        <location evidence="1">Mitochondrion inner membrane</location>
        <topology evidence="1">Single-pass membrane protein</topology>
    </subcellularLocation>
</comment>
<dbReference type="AlphaFoldDB" id="A0A9N8Q0I4"/>
<feature type="transmembrane region" description="Helical" evidence="14">
    <location>
        <begin position="72"/>
        <end position="91"/>
    </location>
</feature>
<evidence type="ECO:0000256" key="9">
    <source>
        <dbReference type="ARBA" id="ARBA00022989"/>
    </source>
</evidence>
<evidence type="ECO:0000256" key="4">
    <source>
        <dbReference type="ARBA" id="ARBA00022448"/>
    </source>
</evidence>
<sequence length="116" mass="13888">MANKYGFSDLECKIILDQIERRAKLRKEFLKQRTDPCKHANEAGYVFDKAIQNWYSMKVTTLDHFPFNFRTIRFAVMSILIPMGSFGYLLWSTRTKKERERRCGRLKYGDRPWKLA</sequence>
<evidence type="ECO:0000313" key="15">
    <source>
        <dbReference type="EMBL" id="CAD0201947.1"/>
    </source>
</evidence>
<dbReference type="EMBL" id="LR824018">
    <property type="protein sequence ID" value="CAD0201947.1"/>
    <property type="molecule type" value="Genomic_DNA"/>
</dbReference>
<dbReference type="PANTHER" id="PTHR15469:SF0">
    <property type="entry name" value="NADH DEHYDROGENASE [UBIQUINONE] 1 BETA SUBCOMPLEX SUBUNIT 4"/>
    <property type="match status" value="1"/>
</dbReference>
<evidence type="ECO:0000256" key="1">
    <source>
        <dbReference type="ARBA" id="ARBA00004434"/>
    </source>
</evidence>
<keyword evidence="8" id="KW-0249">Electron transport</keyword>
<proteinExistence type="inferred from homology"/>
<evidence type="ECO:0000256" key="5">
    <source>
        <dbReference type="ARBA" id="ARBA00022660"/>
    </source>
</evidence>
<accession>A0A9N8Q0I4</accession>
<keyword evidence="5" id="KW-0679">Respiratory chain</keyword>
<evidence type="ECO:0000256" key="6">
    <source>
        <dbReference type="ARBA" id="ARBA00022692"/>
    </source>
</evidence>
<evidence type="ECO:0000256" key="13">
    <source>
        <dbReference type="ARBA" id="ARBA00030987"/>
    </source>
</evidence>
<dbReference type="Proteomes" id="UP001154114">
    <property type="component" value="Chromosome 15"/>
</dbReference>
<evidence type="ECO:0000256" key="3">
    <source>
        <dbReference type="ARBA" id="ARBA00018681"/>
    </source>
</evidence>
<evidence type="ECO:0000256" key="14">
    <source>
        <dbReference type="SAM" id="Phobius"/>
    </source>
</evidence>
<evidence type="ECO:0000256" key="10">
    <source>
        <dbReference type="ARBA" id="ARBA00023128"/>
    </source>
</evidence>
<dbReference type="Pfam" id="PF07225">
    <property type="entry name" value="NDUF_B4"/>
    <property type="match status" value="1"/>
</dbReference>
<name>A0A9N8Q0I4_CHRIL</name>
<evidence type="ECO:0000256" key="11">
    <source>
        <dbReference type="ARBA" id="ARBA00023136"/>
    </source>
</evidence>
<evidence type="ECO:0000313" key="16">
    <source>
        <dbReference type="Proteomes" id="UP001154114"/>
    </source>
</evidence>
<reference evidence="15" key="1">
    <citation type="submission" date="2021-12" db="EMBL/GenBank/DDBJ databases">
        <authorList>
            <person name="King R."/>
        </authorList>
    </citation>
    <scope>NUCLEOTIDE SEQUENCE</scope>
</reference>
<dbReference type="InterPro" id="IPR009866">
    <property type="entry name" value="NADH_UbQ_OxRdtase_NDUFB4_su"/>
</dbReference>
<keyword evidence="9 14" id="KW-1133">Transmembrane helix</keyword>
<dbReference type="GO" id="GO:0005743">
    <property type="term" value="C:mitochondrial inner membrane"/>
    <property type="evidence" value="ECO:0007669"/>
    <property type="project" value="UniProtKB-SubCell"/>
</dbReference>